<proteinExistence type="predicted"/>
<name>A0A8S9FZ49_BRACR</name>
<organism evidence="3 4">
    <name type="scientific">Brassica cretica</name>
    <name type="common">Mustard</name>
    <dbReference type="NCBI Taxonomy" id="69181"/>
    <lineage>
        <taxon>Eukaryota</taxon>
        <taxon>Viridiplantae</taxon>
        <taxon>Streptophyta</taxon>
        <taxon>Embryophyta</taxon>
        <taxon>Tracheophyta</taxon>
        <taxon>Spermatophyta</taxon>
        <taxon>Magnoliopsida</taxon>
        <taxon>eudicotyledons</taxon>
        <taxon>Gunneridae</taxon>
        <taxon>Pentapetalae</taxon>
        <taxon>rosids</taxon>
        <taxon>malvids</taxon>
        <taxon>Brassicales</taxon>
        <taxon>Brassicaceae</taxon>
        <taxon>Brassiceae</taxon>
        <taxon>Brassica</taxon>
    </lineage>
</organism>
<sequence length="92" mass="10580">MQKENNRIAEELQTGLDQVEKLQREADKTLGKLSEEFSLSESKNRSSTRSTQDSKTSIPLRSFIFDVKPKKQRLSLFSCIQPSMSKKMRPDS</sequence>
<feature type="domain" description="NET2A-D/KIP1-like C-terminal" evidence="2">
    <location>
        <begin position="1"/>
        <end position="42"/>
    </location>
</feature>
<comment type="caution">
    <text evidence="3">The sequence shown here is derived from an EMBL/GenBank/DDBJ whole genome shotgun (WGS) entry which is preliminary data.</text>
</comment>
<dbReference type="Proteomes" id="UP000712281">
    <property type="component" value="Unassembled WGS sequence"/>
</dbReference>
<accession>A0A8S9FZ49</accession>
<reference evidence="3" key="1">
    <citation type="submission" date="2019-12" db="EMBL/GenBank/DDBJ databases">
        <title>Genome sequencing and annotation of Brassica cretica.</title>
        <authorList>
            <person name="Studholme D.J."/>
            <person name="Sarris P.F."/>
        </authorList>
    </citation>
    <scope>NUCLEOTIDE SEQUENCE</scope>
    <source>
        <strain evidence="3">PFS-001/15</strain>
        <tissue evidence="3">Leaf</tissue>
    </source>
</reference>
<evidence type="ECO:0000313" key="4">
    <source>
        <dbReference type="Proteomes" id="UP000712281"/>
    </source>
</evidence>
<protein>
    <recommendedName>
        <fullName evidence="2">NET2A-D/KIP1-like C-terminal domain-containing protein</fullName>
    </recommendedName>
</protein>
<feature type="compositionally biased region" description="Basic and acidic residues" evidence="1">
    <location>
        <begin position="1"/>
        <end position="10"/>
    </location>
</feature>
<evidence type="ECO:0000256" key="1">
    <source>
        <dbReference type="SAM" id="MobiDB-lite"/>
    </source>
</evidence>
<dbReference type="PANTHER" id="PTHR31631">
    <property type="entry name" value="PROTEIN NETWORKED 2D"/>
    <property type="match status" value="1"/>
</dbReference>
<dbReference type="InterPro" id="IPR056889">
    <property type="entry name" value="NET2A-D/KIP1-like_C"/>
</dbReference>
<evidence type="ECO:0000313" key="3">
    <source>
        <dbReference type="EMBL" id="KAF2537727.1"/>
    </source>
</evidence>
<dbReference type="AlphaFoldDB" id="A0A8S9FZ49"/>
<feature type="region of interest" description="Disordered" evidence="1">
    <location>
        <begin position="1"/>
        <end position="20"/>
    </location>
</feature>
<feature type="compositionally biased region" description="Polar residues" evidence="1">
    <location>
        <begin position="45"/>
        <end position="56"/>
    </location>
</feature>
<dbReference type="Pfam" id="PF24918">
    <property type="entry name" value="NET2A_C"/>
    <property type="match status" value="1"/>
</dbReference>
<evidence type="ECO:0000259" key="2">
    <source>
        <dbReference type="Pfam" id="PF24918"/>
    </source>
</evidence>
<dbReference type="PANTHER" id="PTHR31631:SF8">
    <property type="entry name" value="PROTEIN NETWORKED 2C"/>
    <property type="match status" value="1"/>
</dbReference>
<dbReference type="EMBL" id="QGKW02002228">
    <property type="protein sequence ID" value="KAF2537727.1"/>
    <property type="molecule type" value="Genomic_DNA"/>
</dbReference>
<gene>
    <name evidence="3" type="ORF">F2Q68_00022966</name>
</gene>
<feature type="region of interest" description="Disordered" evidence="1">
    <location>
        <begin position="30"/>
        <end position="56"/>
    </location>
</feature>